<proteinExistence type="predicted"/>
<reference evidence="2 3" key="1">
    <citation type="submission" date="2018-05" db="EMBL/GenBank/DDBJ databases">
        <authorList>
            <consortium name="IHU Genomes"/>
        </authorList>
    </citation>
    <scope>NUCLEOTIDE SEQUENCE [LARGE SCALE GENOMIC DNA]</scope>
    <source>
        <strain evidence="2 3">P7335</strain>
    </source>
</reference>
<accession>A0A375YME3</accession>
<name>A0A375YME3_MYCPF</name>
<evidence type="ECO:0000313" key="2">
    <source>
        <dbReference type="EMBL" id="SRX82134.1"/>
    </source>
</evidence>
<keyword evidence="3" id="KW-1185">Reference proteome</keyword>
<dbReference type="EMBL" id="UEGS01000001">
    <property type="protein sequence ID" value="SRX82134.1"/>
    <property type="molecule type" value="Genomic_DNA"/>
</dbReference>
<gene>
    <name evidence="2" type="ORF">MPP7335_03893</name>
</gene>
<dbReference type="AlphaFoldDB" id="A0A375YME3"/>
<evidence type="ECO:0000313" key="3">
    <source>
        <dbReference type="Proteomes" id="UP000252008"/>
    </source>
</evidence>
<evidence type="ECO:0000256" key="1">
    <source>
        <dbReference type="SAM" id="MobiDB-lite"/>
    </source>
</evidence>
<sequence>MSGPPVVAIGAQPPTLADAHLSFLPEMRVAFDPTPQPSGARADARQPLPLSLIPIGG</sequence>
<feature type="region of interest" description="Disordered" evidence="1">
    <location>
        <begin position="30"/>
        <end position="57"/>
    </location>
</feature>
<protein>
    <submittedName>
        <fullName evidence="2">Uncharacterized protein</fullName>
    </submittedName>
</protein>
<dbReference type="Proteomes" id="UP000252008">
    <property type="component" value="Unassembled WGS sequence"/>
</dbReference>
<organism evidence="2 3">
    <name type="scientific">Mycolicibacterium parafortuitum</name>
    <name type="common">Mycobacterium parafortuitum</name>
    <dbReference type="NCBI Taxonomy" id="39692"/>
    <lineage>
        <taxon>Bacteria</taxon>
        <taxon>Bacillati</taxon>
        <taxon>Actinomycetota</taxon>
        <taxon>Actinomycetes</taxon>
        <taxon>Mycobacteriales</taxon>
        <taxon>Mycobacteriaceae</taxon>
        <taxon>Mycolicibacterium</taxon>
    </lineage>
</organism>